<dbReference type="PROSITE" id="PS51842">
    <property type="entry name" value="IF_ROD_2"/>
    <property type="match status" value="1"/>
</dbReference>
<dbReference type="PANTHER" id="PTHR23239:SF97">
    <property type="entry name" value="KERATIN, TYPE I CUTICULAR HA1"/>
    <property type="match status" value="1"/>
</dbReference>
<proteinExistence type="inferred from homology"/>
<evidence type="ECO:0000313" key="8">
    <source>
        <dbReference type="Proteomes" id="UP000002279"/>
    </source>
</evidence>
<evidence type="ECO:0000256" key="1">
    <source>
        <dbReference type="ARBA" id="ARBA00022744"/>
    </source>
</evidence>
<dbReference type="InterPro" id="IPR002957">
    <property type="entry name" value="Keratin_I"/>
</dbReference>
<dbReference type="Gene3D" id="1.20.5.500">
    <property type="entry name" value="Single helix bin"/>
    <property type="match status" value="1"/>
</dbReference>
<accession>F7BUX3</accession>
<feature type="domain" description="IF rod" evidence="6">
    <location>
        <begin position="100"/>
        <end position="411"/>
    </location>
</feature>
<dbReference type="eggNOG" id="ENOG502SH7Y">
    <property type="taxonomic scope" value="Eukaryota"/>
</dbReference>
<dbReference type="GO" id="GO:0045109">
    <property type="term" value="P:intermediate filament organization"/>
    <property type="evidence" value="ECO:0000318"/>
    <property type="project" value="GO_Central"/>
</dbReference>
<sequence>MTTNSCQSTFSSSVSLKSYYRVPISKPVSTSFSCHPGDFEHGDCRPTGCVSSTCQPGECPPTLCLPSPQWTSSHLTSNCNPPSHLRSCGWYGEGYFNGNEKETMQSLNARLASYLDKVRCLEQENANLECKIQEFCQNQAPAVCPDYLAYFRMIEELQQKILCTKAENSRLVTQIDNTQLASDDFRTKYKVELSLRQLVEADINGLQRILGKLILCKADLEMQVESLKEELLCLRNNHTEEVNSLQCQLGNRLNIQVDIAPSVDLNQALEKMRCQYESLLETNRRDIQEWFNTQREELNQQIASSSGQLQCCQSESIELRRTVNALEIELEAQHSLRNSQENILTEVKARYSSQLAQVQALIDNVEFQLAEIRCDLERQNQEYQVLLDVKARLEGEISTYRSLLESEDCKLPSNPCARESTVSTCPPCKPCAIECTAPTQAACEPCNLCAPPASLGKCMPCKTCTPAPRIIVKIFTIIEEIRDGKVISTQKLVQPCVFYNPQFQV</sequence>
<keyword evidence="1" id="KW-0416">Keratin</keyword>
<evidence type="ECO:0000256" key="5">
    <source>
        <dbReference type="SAM" id="Coils"/>
    </source>
</evidence>
<dbReference type="FunFam" id="1.20.5.500:FF:000001">
    <property type="entry name" value="Type II keratin 23"/>
    <property type="match status" value="1"/>
</dbReference>
<dbReference type="GeneTree" id="ENSGT00940000161311"/>
<name>F7BUX3_ORNAN</name>
<dbReference type="AlphaFoldDB" id="F7BUX3"/>
<dbReference type="GO" id="GO:0045095">
    <property type="term" value="C:keratin filament"/>
    <property type="evidence" value="ECO:0000318"/>
    <property type="project" value="GO_Central"/>
</dbReference>
<keyword evidence="3 5" id="KW-0175">Coiled coil</keyword>
<dbReference type="Bgee" id="ENSOANG00000002902">
    <property type="expression patterns" value="Expressed in ovary and 1 other cell type or tissue"/>
</dbReference>
<evidence type="ECO:0000256" key="2">
    <source>
        <dbReference type="ARBA" id="ARBA00022754"/>
    </source>
</evidence>
<organism evidence="7 8">
    <name type="scientific">Ornithorhynchus anatinus</name>
    <name type="common">Duckbill platypus</name>
    <dbReference type="NCBI Taxonomy" id="9258"/>
    <lineage>
        <taxon>Eukaryota</taxon>
        <taxon>Metazoa</taxon>
        <taxon>Chordata</taxon>
        <taxon>Craniata</taxon>
        <taxon>Vertebrata</taxon>
        <taxon>Euteleostomi</taxon>
        <taxon>Mammalia</taxon>
        <taxon>Monotremata</taxon>
        <taxon>Ornithorhynchidae</taxon>
        <taxon>Ornithorhynchus</taxon>
    </lineage>
</organism>
<dbReference type="InParanoid" id="F7BUX3"/>
<dbReference type="GO" id="GO:0030855">
    <property type="term" value="P:epithelial cell differentiation"/>
    <property type="evidence" value="ECO:0000318"/>
    <property type="project" value="GO_Central"/>
</dbReference>
<dbReference type="InterPro" id="IPR039008">
    <property type="entry name" value="IF_rod_dom"/>
</dbReference>
<feature type="coiled-coil region" evidence="5">
    <location>
        <begin position="217"/>
        <end position="315"/>
    </location>
</feature>
<dbReference type="FunFam" id="1.20.5.1160:FF:000002">
    <property type="entry name" value="Type I keratin 10"/>
    <property type="match status" value="1"/>
</dbReference>
<reference evidence="7" key="3">
    <citation type="submission" date="2025-09" db="UniProtKB">
        <authorList>
            <consortium name="Ensembl"/>
        </authorList>
    </citation>
    <scope>IDENTIFICATION</scope>
    <source>
        <strain evidence="7">Glennie</strain>
    </source>
</reference>
<dbReference type="FunFam" id="1.20.5.170:FF:000002">
    <property type="entry name" value="Type I keratin KA11"/>
    <property type="match status" value="1"/>
</dbReference>
<evidence type="ECO:0000313" key="7">
    <source>
        <dbReference type="Ensembl" id="ENSOANP00000004610.2"/>
    </source>
</evidence>
<dbReference type="PANTHER" id="PTHR23239">
    <property type="entry name" value="INTERMEDIATE FILAMENT"/>
    <property type="match status" value="1"/>
</dbReference>
<reference evidence="7" key="2">
    <citation type="submission" date="2025-08" db="UniProtKB">
        <authorList>
            <consortium name="Ensembl"/>
        </authorList>
    </citation>
    <scope>IDENTIFICATION</scope>
    <source>
        <strain evidence="7">Glennie</strain>
    </source>
</reference>
<dbReference type="GO" id="GO:0002009">
    <property type="term" value="P:morphogenesis of an epithelium"/>
    <property type="evidence" value="ECO:0000318"/>
    <property type="project" value="GO_Central"/>
</dbReference>
<dbReference type="PRINTS" id="PR01248">
    <property type="entry name" value="TYPE1KERATIN"/>
</dbReference>
<keyword evidence="2 4" id="KW-0403">Intermediate filament</keyword>
<protein>
    <recommendedName>
        <fullName evidence="6">IF rod domain-containing protein</fullName>
    </recommendedName>
</protein>
<evidence type="ECO:0000259" key="6">
    <source>
        <dbReference type="PROSITE" id="PS51842"/>
    </source>
</evidence>
<feature type="coiled-coil region" evidence="5">
    <location>
        <begin position="104"/>
        <end position="174"/>
    </location>
</feature>
<dbReference type="SUPFAM" id="SSF64593">
    <property type="entry name" value="Intermediate filament protein, coiled coil region"/>
    <property type="match status" value="2"/>
</dbReference>
<dbReference type="Ensembl" id="ENSOANT00000004611.2">
    <property type="protein sequence ID" value="ENSOANP00000004610.2"/>
    <property type="gene ID" value="ENSOANG00000002902.3"/>
</dbReference>
<reference evidence="7 8" key="1">
    <citation type="journal article" date="2008" name="Nature">
        <title>Genome analysis of the platypus reveals unique signatures of evolution.</title>
        <authorList>
            <person name="Warren W.C."/>
            <person name="Hillier L.W."/>
            <person name="Marshall Graves J.A."/>
            <person name="Birney E."/>
            <person name="Ponting C.P."/>
            <person name="Grutzner F."/>
            <person name="Belov K."/>
            <person name="Miller W."/>
            <person name="Clarke L."/>
            <person name="Chinwalla A.T."/>
            <person name="Yang S.P."/>
            <person name="Heger A."/>
            <person name="Locke D.P."/>
            <person name="Miethke P."/>
            <person name="Waters P.D."/>
            <person name="Veyrunes F."/>
            <person name="Fulton L."/>
            <person name="Fulton B."/>
            <person name="Graves T."/>
            <person name="Wallis J."/>
            <person name="Puente X.S."/>
            <person name="Lopez-Otin C."/>
            <person name="Ordonez G.R."/>
            <person name="Eichler E.E."/>
            <person name="Chen L."/>
            <person name="Cheng Z."/>
            <person name="Deakin J.E."/>
            <person name="Alsop A."/>
            <person name="Thompson K."/>
            <person name="Kirby P."/>
            <person name="Papenfuss A.T."/>
            <person name="Wakefield M.J."/>
            <person name="Olender T."/>
            <person name="Lancet D."/>
            <person name="Huttley G.A."/>
            <person name="Smit A.F."/>
            <person name="Pask A."/>
            <person name="Temple-Smith P."/>
            <person name="Batzer M.A."/>
            <person name="Walker J.A."/>
            <person name="Konkel M.K."/>
            <person name="Harris R.S."/>
            <person name="Whittington C.M."/>
            <person name="Wong E.S."/>
            <person name="Gemmell N.J."/>
            <person name="Buschiazzo E."/>
            <person name="Vargas Jentzsch I.M."/>
            <person name="Merkel A."/>
            <person name="Schmitz J."/>
            <person name="Zemann A."/>
            <person name="Churakov G."/>
            <person name="Kriegs J.O."/>
            <person name="Brosius J."/>
            <person name="Murchison E.P."/>
            <person name="Sachidanandam R."/>
            <person name="Smith C."/>
            <person name="Hannon G.J."/>
            <person name="Tsend-Ayush E."/>
            <person name="McMillan D."/>
            <person name="Attenborough R."/>
            <person name="Rens W."/>
            <person name="Ferguson-Smith M."/>
            <person name="Lefevre C.M."/>
            <person name="Sharp J.A."/>
            <person name="Nicholas K.R."/>
            <person name="Ray D.A."/>
            <person name="Kube M."/>
            <person name="Reinhardt R."/>
            <person name="Pringle T.H."/>
            <person name="Taylor J."/>
            <person name="Jones R.C."/>
            <person name="Nixon B."/>
            <person name="Dacheux J.L."/>
            <person name="Niwa H."/>
            <person name="Sekita Y."/>
            <person name="Huang X."/>
            <person name="Stark A."/>
            <person name="Kheradpour P."/>
            <person name="Kellis M."/>
            <person name="Flicek P."/>
            <person name="Chen Y."/>
            <person name="Webber C."/>
            <person name="Hardison R."/>
            <person name="Nelson J."/>
            <person name="Hallsworth-Pepin K."/>
            <person name="Delehaunty K."/>
            <person name="Markovic C."/>
            <person name="Minx P."/>
            <person name="Feng Y."/>
            <person name="Kremitzki C."/>
            <person name="Mitreva M."/>
            <person name="Glasscock J."/>
            <person name="Wylie T."/>
            <person name="Wohldmann P."/>
            <person name="Thiru P."/>
            <person name="Nhan M.N."/>
            <person name="Pohl C.S."/>
            <person name="Smith S.M."/>
            <person name="Hou S."/>
            <person name="Nefedov M."/>
            <person name="de Jong P.J."/>
            <person name="Renfree M.B."/>
            <person name="Mardis E.R."/>
            <person name="Wilson R.K."/>
        </authorList>
    </citation>
    <scope>NUCLEOTIDE SEQUENCE [LARGE SCALE GENOMIC DNA]</scope>
    <source>
        <strain evidence="7 8">Glennie</strain>
    </source>
</reference>
<dbReference type="GO" id="GO:0030280">
    <property type="term" value="F:structural constituent of skin epidermis"/>
    <property type="evidence" value="ECO:0000318"/>
    <property type="project" value="GO_Central"/>
</dbReference>
<dbReference type="PROSITE" id="PS00226">
    <property type="entry name" value="IF_ROD_1"/>
    <property type="match status" value="1"/>
</dbReference>
<feature type="coiled-coil region" evidence="5">
    <location>
        <begin position="362"/>
        <end position="396"/>
    </location>
</feature>
<evidence type="ECO:0000256" key="3">
    <source>
        <dbReference type="ARBA" id="ARBA00023054"/>
    </source>
</evidence>
<dbReference type="Gene3D" id="1.20.5.170">
    <property type="match status" value="1"/>
</dbReference>
<evidence type="ECO:0000256" key="4">
    <source>
        <dbReference type="RuleBase" id="RU000685"/>
    </source>
</evidence>
<dbReference type="InterPro" id="IPR018039">
    <property type="entry name" value="IF_conserved"/>
</dbReference>
<comment type="similarity">
    <text evidence="4">Belongs to the intermediate filament family.</text>
</comment>
<dbReference type="Proteomes" id="UP000002279">
    <property type="component" value="Chromosome 11"/>
</dbReference>
<dbReference type="Pfam" id="PF00038">
    <property type="entry name" value="Filament"/>
    <property type="match status" value="1"/>
</dbReference>
<dbReference type="GO" id="GO:0005856">
    <property type="term" value="C:cytoskeleton"/>
    <property type="evidence" value="ECO:0000318"/>
    <property type="project" value="GO_Central"/>
</dbReference>
<gene>
    <name evidence="7" type="primary">LOC100091780</name>
</gene>
<keyword evidence="8" id="KW-1185">Reference proteome</keyword>
<dbReference type="SMART" id="SM01391">
    <property type="entry name" value="Filament"/>
    <property type="match status" value="1"/>
</dbReference>
<dbReference type="Gene3D" id="1.20.5.1160">
    <property type="entry name" value="Vasodilator-stimulated phosphoprotein"/>
    <property type="match status" value="1"/>
</dbReference>